<dbReference type="SUPFAM" id="SSF51735">
    <property type="entry name" value="NAD(P)-binding Rossmann-fold domains"/>
    <property type="match status" value="1"/>
</dbReference>
<dbReference type="GO" id="GO:0000166">
    <property type="term" value="F:nucleotide binding"/>
    <property type="evidence" value="ECO:0007669"/>
    <property type="project" value="UniProtKB-KW"/>
</dbReference>
<dbReference type="OrthoDB" id="6718861at2759"/>
<dbReference type="GO" id="GO:0005829">
    <property type="term" value="C:cytosol"/>
    <property type="evidence" value="ECO:0007669"/>
    <property type="project" value="TreeGrafter"/>
</dbReference>
<evidence type="ECO:0000256" key="8">
    <source>
        <dbReference type="RuleBase" id="RU004417"/>
    </source>
</evidence>
<feature type="binding site" evidence="6">
    <location>
        <position position="99"/>
    </location>
    <ligand>
        <name>substrate</name>
    </ligand>
</feature>
<keyword evidence="11" id="KW-1185">Reference proteome</keyword>
<dbReference type="InterPro" id="IPR006097">
    <property type="entry name" value="Glu/Leu/Phe/Val/Trp_DH_dimer"/>
</dbReference>
<feature type="site" description="Important for catalysis" evidence="7">
    <location>
        <position position="151"/>
    </location>
</feature>
<sequence>MVQPTEPEFEQALLELTTSLGPFLHTHPEYKKALEIVQIPERIVQFRVTWEDDEGQCRVQRGYRVQYNSALGPYKGGLRLHPSVNLSILKFLGFEQTFKNALTGLSMGGGKGGSDFDPKGKSDAEIRRFCQAFMTELSRHIGKDTDVPAGDIGTGGREVAFMFGQYKKLRNEWVGVLTGKGLTWGGSYIRPEATGYGLIYYVEHMIAKFCPEHTLASPSTLVAISGSGNVAQYTALKVLELGGTVLSLSDSKGSLIVRNPSAGKGITKELVESIQALKLSGGALSTLSLTASTGIEYVPGERPWALLPTVHIALPCATQNEVSGAEAEALVKAGVRIVAEGSNMGCTVQAIEVFEAARKKGGKSSVWYAPGKASNCGGVAVSGLEMAQNSQRLTWTSEEVDAKLKGIMTNCFNICYDAGSKFSGESLAGGELPSLLSGANVAGFIKVADAMKAQGDWW</sequence>
<protein>
    <recommendedName>
        <fullName evidence="4">Glutamate dehydrogenase</fullName>
    </recommendedName>
</protein>
<accession>A0A165EJN9</accession>
<dbReference type="SUPFAM" id="SSF53223">
    <property type="entry name" value="Aminoacid dehydrogenase-like, N-terminal domain"/>
    <property type="match status" value="1"/>
</dbReference>
<dbReference type="Gene3D" id="3.40.50.720">
    <property type="entry name" value="NAD(P)-binding Rossmann-like Domain"/>
    <property type="match status" value="1"/>
</dbReference>
<dbReference type="FunFam" id="3.40.50.720:FF:000030">
    <property type="entry name" value="Glutamate dehydrogenase"/>
    <property type="match status" value="1"/>
</dbReference>
<evidence type="ECO:0000313" key="11">
    <source>
        <dbReference type="Proteomes" id="UP000076842"/>
    </source>
</evidence>
<evidence type="ECO:0000256" key="7">
    <source>
        <dbReference type="PIRSR" id="PIRSR000185-3"/>
    </source>
</evidence>
<dbReference type="AlphaFoldDB" id="A0A165EJN9"/>
<feature type="domain" description="Glutamate/phenylalanine/leucine/valine/L-tryptophan dehydrogenase C-terminal" evidence="9">
    <location>
        <begin position="187"/>
        <end position="455"/>
    </location>
</feature>
<evidence type="ECO:0000256" key="6">
    <source>
        <dbReference type="PIRSR" id="PIRSR000185-2"/>
    </source>
</evidence>
<dbReference type="FunCoup" id="A0A165EJN9">
    <property type="interactions" value="269"/>
</dbReference>
<gene>
    <name evidence="10" type="ORF">CALCODRAFT_369197</name>
</gene>
<evidence type="ECO:0000259" key="9">
    <source>
        <dbReference type="SMART" id="SM00839"/>
    </source>
</evidence>
<dbReference type="PRINTS" id="PR00082">
    <property type="entry name" value="GLFDHDRGNASE"/>
</dbReference>
<dbReference type="Proteomes" id="UP000076842">
    <property type="component" value="Unassembled WGS sequence"/>
</dbReference>
<feature type="binding site" evidence="6">
    <location>
        <position position="96"/>
    </location>
    <ligand>
        <name>substrate</name>
    </ligand>
</feature>
<feature type="binding site" evidence="6">
    <location>
        <position position="229"/>
    </location>
    <ligand>
        <name>NAD(+)</name>
        <dbReference type="ChEBI" id="CHEBI:57540"/>
    </ligand>
</feature>
<dbReference type="Gene3D" id="1.10.285.10">
    <property type="entry name" value="Glutamate Dehydrogenase, chain A, domain 3"/>
    <property type="match status" value="2"/>
</dbReference>
<dbReference type="InterPro" id="IPR036291">
    <property type="entry name" value="NAD(P)-bd_dom_sf"/>
</dbReference>
<dbReference type="Gene3D" id="3.40.50.10860">
    <property type="entry name" value="Leucine Dehydrogenase, chain A, domain 1"/>
    <property type="match status" value="1"/>
</dbReference>
<keyword evidence="6" id="KW-0520">NAD</keyword>
<dbReference type="CDD" id="cd05313">
    <property type="entry name" value="NAD_bind_2_Glu_DH"/>
    <property type="match status" value="1"/>
</dbReference>
<name>A0A165EJN9_9BASI</name>
<dbReference type="FunFam" id="1.10.285.10:FF:000001">
    <property type="entry name" value="Glutamate dehydrogenase"/>
    <property type="match status" value="1"/>
</dbReference>
<proteinExistence type="inferred from homology"/>
<organism evidence="10 11">
    <name type="scientific">Calocera cornea HHB12733</name>
    <dbReference type="NCBI Taxonomy" id="1353952"/>
    <lineage>
        <taxon>Eukaryota</taxon>
        <taxon>Fungi</taxon>
        <taxon>Dikarya</taxon>
        <taxon>Basidiomycota</taxon>
        <taxon>Agaricomycotina</taxon>
        <taxon>Dacrymycetes</taxon>
        <taxon>Dacrymycetales</taxon>
        <taxon>Dacrymycetaceae</taxon>
        <taxon>Calocera</taxon>
    </lineage>
</organism>
<dbReference type="Pfam" id="PF02812">
    <property type="entry name" value="ELFV_dehydrog_N"/>
    <property type="match status" value="1"/>
</dbReference>
<evidence type="ECO:0000256" key="3">
    <source>
        <dbReference type="ARBA" id="ARBA00023002"/>
    </source>
</evidence>
<dbReference type="PROSITE" id="PS00074">
    <property type="entry name" value="GLFV_DEHYDROGENASE"/>
    <property type="match status" value="1"/>
</dbReference>
<dbReference type="InterPro" id="IPR033922">
    <property type="entry name" value="NAD_bind_Glu_DH"/>
</dbReference>
<evidence type="ECO:0000256" key="1">
    <source>
        <dbReference type="ARBA" id="ARBA00006382"/>
    </source>
</evidence>
<dbReference type="PANTHER" id="PTHR43571">
    <property type="entry name" value="NADP-SPECIFIC GLUTAMATE DEHYDROGENASE 1-RELATED"/>
    <property type="match status" value="1"/>
</dbReference>
<dbReference type="GO" id="GO:0004354">
    <property type="term" value="F:glutamate dehydrogenase (NADP+) activity"/>
    <property type="evidence" value="ECO:0007669"/>
    <property type="project" value="TreeGrafter"/>
</dbReference>
<dbReference type="InterPro" id="IPR050724">
    <property type="entry name" value="Glu_Leu_Phe_Val_DH"/>
</dbReference>
<evidence type="ECO:0000313" key="10">
    <source>
        <dbReference type="EMBL" id="KZT55002.1"/>
    </source>
</evidence>
<feature type="binding site" evidence="6">
    <location>
        <position position="194"/>
    </location>
    <ligand>
        <name>NAD(+)</name>
        <dbReference type="ChEBI" id="CHEBI:57540"/>
    </ligand>
</feature>
<dbReference type="InterPro" id="IPR046346">
    <property type="entry name" value="Aminoacid_DH-like_N_sf"/>
</dbReference>
<dbReference type="InterPro" id="IPR006095">
    <property type="entry name" value="Glu/Leu/Phe/Val/Trp_DH"/>
</dbReference>
<dbReference type="Pfam" id="PF00208">
    <property type="entry name" value="ELFV_dehydrog"/>
    <property type="match status" value="1"/>
</dbReference>
<evidence type="ECO:0000256" key="5">
    <source>
        <dbReference type="PIRSR" id="PIRSR000185-1"/>
    </source>
</evidence>
<feature type="active site" description="Proton donor" evidence="5">
    <location>
        <position position="111"/>
    </location>
</feature>
<dbReference type="SMART" id="SM00839">
    <property type="entry name" value="ELFV_dehydrog"/>
    <property type="match status" value="1"/>
</dbReference>
<dbReference type="InterPro" id="IPR014362">
    <property type="entry name" value="Glu_DH"/>
</dbReference>
<dbReference type="InterPro" id="IPR006096">
    <property type="entry name" value="Glu/Leu/Phe/Val/Trp_DH_C"/>
</dbReference>
<dbReference type="InParanoid" id="A0A165EJN9"/>
<feature type="binding site" evidence="6">
    <location>
        <position position="75"/>
    </location>
    <ligand>
        <name>substrate</name>
    </ligand>
</feature>
<dbReference type="NCBIfam" id="NF006929">
    <property type="entry name" value="PRK09414.1"/>
    <property type="match status" value="1"/>
</dbReference>
<reference evidence="10 11" key="1">
    <citation type="journal article" date="2016" name="Mol. Biol. Evol.">
        <title>Comparative Genomics of Early-Diverging Mushroom-Forming Fungi Provides Insights into the Origins of Lignocellulose Decay Capabilities.</title>
        <authorList>
            <person name="Nagy L.G."/>
            <person name="Riley R."/>
            <person name="Tritt A."/>
            <person name="Adam C."/>
            <person name="Daum C."/>
            <person name="Floudas D."/>
            <person name="Sun H."/>
            <person name="Yadav J.S."/>
            <person name="Pangilinan J."/>
            <person name="Larsson K.H."/>
            <person name="Matsuura K."/>
            <person name="Barry K."/>
            <person name="Labutti K."/>
            <person name="Kuo R."/>
            <person name="Ohm R.A."/>
            <person name="Bhattacharya S.S."/>
            <person name="Shirouzu T."/>
            <person name="Yoshinaga Y."/>
            <person name="Martin F.M."/>
            <person name="Grigoriev I.V."/>
            <person name="Hibbett D.S."/>
        </authorList>
    </citation>
    <scope>NUCLEOTIDE SEQUENCE [LARGE SCALE GENOMIC DNA]</scope>
    <source>
        <strain evidence="10 11">HHB12733</strain>
    </source>
</reference>
<feature type="binding site" evidence="6">
    <location>
        <position position="382"/>
    </location>
    <ligand>
        <name>substrate</name>
    </ligand>
</feature>
<feature type="binding site" evidence="6">
    <location>
        <position position="150"/>
    </location>
    <ligand>
        <name>substrate</name>
    </ligand>
</feature>
<evidence type="ECO:0000256" key="2">
    <source>
        <dbReference type="ARBA" id="ARBA00011643"/>
    </source>
</evidence>
<dbReference type="GO" id="GO:0006537">
    <property type="term" value="P:glutamate biosynthetic process"/>
    <property type="evidence" value="ECO:0007669"/>
    <property type="project" value="TreeGrafter"/>
</dbReference>
<dbReference type="EMBL" id="KV424003">
    <property type="protein sequence ID" value="KZT55002.1"/>
    <property type="molecule type" value="Genomic_DNA"/>
</dbReference>
<comment type="subunit">
    <text evidence="2">Homohexamer.</text>
</comment>
<dbReference type="PIRSF" id="PIRSF000185">
    <property type="entry name" value="Glu_DH"/>
    <property type="match status" value="1"/>
</dbReference>
<dbReference type="STRING" id="1353952.A0A165EJN9"/>
<dbReference type="FunFam" id="3.40.50.10860:FF:000002">
    <property type="entry name" value="Glutamate dehydrogenase"/>
    <property type="match status" value="1"/>
</dbReference>
<dbReference type="PANTHER" id="PTHR43571:SF1">
    <property type="entry name" value="NADP-SPECIFIC GLUTAMATE DEHYDROGENASE 1-RELATED"/>
    <property type="match status" value="1"/>
</dbReference>
<comment type="similarity">
    <text evidence="1 4 8">Belongs to the Glu/Leu/Phe/Val dehydrogenases family.</text>
</comment>
<keyword evidence="3 4" id="KW-0560">Oxidoreductase</keyword>
<dbReference type="InterPro" id="IPR033524">
    <property type="entry name" value="Glu/Leu/Phe/Val_DH_AS"/>
</dbReference>
<evidence type="ECO:0000256" key="4">
    <source>
        <dbReference type="PIRNR" id="PIRNR000185"/>
    </source>
</evidence>
<keyword evidence="6" id="KW-0547">Nucleotide-binding</keyword>